<reference evidence="1 2" key="1">
    <citation type="submission" date="2021-08" db="EMBL/GenBank/DDBJ databases">
        <title>Streptomyces sp. PTM05 isolated from lichen.</title>
        <authorList>
            <person name="Somphong A."/>
            <person name="Phongsopitanun W."/>
            <person name="Tanasupawat S."/>
        </authorList>
    </citation>
    <scope>NUCLEOTIDE SEQUENCE [LARGE SCALE GENOMIC DNA]</scope>
    <source>
        <strain evidence="1 2">Ptm05</strain>
    </source>
</reference>
<comment type="caution">
    <text evidence="1">The sequence shown here is derived from an EMBL/GenBank/DDBJ whole genome shotgun (WGS) entry which is preliminary data.</text>
</comment>
<gene>
    <name evidence="1" type="ORF">K7472_21020</name>
</gene>
<organism evidence="1 2">
    <name type="scientific">Streptantibioticus parmotrematis</name>
    <dbReference type="NCBI Taxonomy" id="2873249"/>
    <lineage>
        <taxon>Bacteria</taxon>
        <taxon>Bacillati</taxon>
        <taxon>Actinomycetota</taxon>
        <taxon>Actinomycetes</taxon>
        <taxon>Kitasatosporales</taxon>
        <taxon>Streptomycetaceae</taxon>
        <taxon>Streptantibioticus</taxon>
    </lineage>
</organism>
<keyword evidence="2" id="KW-1185">Reference proteome</keyword>
<accession>A0ABS7QVQ8</accession>
<sequence>MESDATRRSTCGTRDGLAEPTPVVLQRVVPAWWPMEAGVRTVDVIERVREGLRRGIDPGLAADVE</sequence>
<protein>
    <submittedName>
        <fullName evidence="1">Uncharacterized protein</fullName>
    </submittedName>
</protein>
<proteinExistence type="predicted"/>
<name>A0ABS7QVQ8_9ACTN</name>
<evidence type="ECO:0000313" key="2">
    <source>
        <dbReference type="Proteomes" id="UP001198565"/>
    </source>
</evidence>
<evidence type="ECO:0000313" key="1">
    <source>
        <dbReference type="EMBL" id="MBY8887301.1"/>
    </source>
</evidence>
<dbReference type="EMBL" id="JAINVZ010000015">
    <property type="protein sequence ID" value="MBY8887301.1"/>
    <property type="molecule type" value="Genomic_DNA"/>
</dbReference>
<dbReference type="RefSeq" id="WP_222980038.1">
    <property type="nucleotide sequence ID" value="NZ_JAINVZ010000015.1"/>
</dbReference>
<dbReference type="Proteomes" id="UP001198565">
    <property type="component" value="Unassembled WGS sequence"/>
</dbReference>